<dbReference type="InterPro" id="IPR001867">
    <property type="entry name" value="OmpR/PhoB-type_DNA-bd"/>
</dbReference>
<evidence type="ECO:0000259" key="5">
    <source>
        <dbReference type="PROSITE" id="PS51755"/>
    </source>
</evidence>
<dbReference type="Pfam" id="PF00486">
    <property type="entry name" value="Trans_reg_C"/>
    <property type="match status" value="1"/>
</dbReference>
<sequence>MLGRMRVLVVEDHELLARTIGAGLRRAGIAVDVVTDGDAALERLDVTPYDVVVLDRDLPSVSGDEVCRRVGSRGLASRVLMLTAAGTLADRVHGLDLGADDYLTKPFDFPELVARVRALGRRTGRAVPPVLRCADVELDPARRTVTRAGRPVSLSPKEFAVLAHLLARPGVVVSAEELLDHVWDEAANPFTTTVKTTVGRLRSKLGEPSIIATVREGGYRAGD</sequence>
<dbReference type="InterPro" id="IPR001789">
    <property type="entry name" value="Sig_transdc_resp-reg_receiver"/>
</dbReference>
<feature type="DNA-binding region" description="OmpR/PhoB-type" evidence="3">
    <location>
        <begin position="128"/>
        <end position="223"/>
    </location>
</feature>
<evidence type="ECO:0000256" key="2">
    <source>
        <dbReference type="PROSITE-ProRule" id="PRU00169"/>
    </source>
</evidence>
<comment type="caution">
    <text evidence="6">The sequence shown here is derived from an EMBL/GenBank/DDBJ whole genome shotgun (WGS) entry which is preliminary data.</text>
</comment>
<dbReference type="InterPro" id="IPR039420">
    <property type="entry name" value="WalR-like"/>
</dbReference>
<accession>A0ABQ4CBV3</accession>
<dbReference type="GO" id="GO:0003677">
    <property type="term" value="F:DNA binding"/>
    <property type="evidence" value="ECO:0007669"/>
    <property type="project" value="UniProtKB-KW"/>
</dbReference>
<proteinExistence type="predicted"/>
<evidence type="ECO:0000313" key="6">
    <source>
        <dbReference type="EMBL" id="GIF60257.1"/>
    </source>
</evidence>
<keyword evidence="1 3" id="KW-0238">DNA-binding</keyword>
<evidence type="ECO:0000313" key="7">
    <source>
        <dbReference type="Proteomes" id="UP000624325"/>
    </source>
</evidence>
<dbReference type="Gene3D" id="6.10.250.690">
    <property type="match status" value="1"/>
</dbReference>
<protein>
    <submittedName>
        <fullName evidence="6">DNA-binding response regulator</fullName>
    </submittedName>
</protein>
<dbReference type="SMART" id="SM00448">
    <property type="entry name" value="REC"/>
    <property type="match status" value="1"/>
</dbReference>
<dbReference type="SMART" id="SM00862">
    <property type="entry name" value="Trans_reg_C"/>
    <property type="match status" value="1"/>
</dbReference>
<organism evidence="6 7">
    <name type="scientific">Asanoa iriomotensis</name>
    <dbReference type="NCBI Taxonomy" id="234613"/>
    <lineage>
        <taxon>Bacteria</taxon>
        <taxon>Bacillati</taxon>
        <taxon>Actinomycetota</taxon>
        <taxon>Actinomycetes</taxon>
        <taxon>Micromonosporales</taxon>
        <taxon>Micromonosporaceae</taxon>
        <taxon>Asanoa</taxon>
    </lineage>
</organism>
<dbReference type="Gene3D" id="3.40.50.2300">
    <property type="match status" value="1"/>
</dbReference>
<dbReference type="CDD" id="cd00383">
    <property type="entry name" value="trans_reg_C"/>
    <property type="match status" value="1"/>
</dbReference>
<reference evidence="6 7" key="1">
    <citation type="submission" date="2021-01" db="EMBL/GenBank/DDBJ databases">
        <title>Whole genome shotgun sequence of Asanoa iriomotensis NBRC 100142.</title>
        <authorList>
            <person name="Komaki H."/>
            <person name="Tamura T."/>
        </authorList>
    </citation>
    <scope>NUCLEOTIDE SEQUENCE [LARGE SCALE GENOMIC DNA]</scope>
    <source>
        <strain evidence="6 7">NBRC 100142</strain>
    </source>
</reference>
<dbReference type="Pfam" id="PF00072">
    <property type="entry name" value="Response_reg"/>
    <property type="match status" value="1"/>
</dbReference>
<dbReference type="EMBL" id="BONC01000063">
    <property type="protein sequence ID" value="GIF60257.1"/>
    <property type="molecule type" value="Genomic_DNA"/>
</dbReference>
<gene>
    <name evidence="6" type="ORF">Air01nite_63520</name>
</gene>
<evidence type="ECO:0000256" key="3">
    <source>
        <dbReference type="PROSITE-ProRule" id="PRU01091"/>
    </source>
</evidence>
<dbReference type="InterPro" id="IPR011006">
    <property type="entry name" value="CheY-like_superfamily"/>
</dbReference>
<feature type="domain" description="Response regulatory" evidence="4">
    <location>
        <begin position="6"/>
        <end position="120"/>
    </location>
</feature>
<evidence type="ECO:0000259" key="4">
    <source>
        <dbReference type="PROSITE" id="PS50110"/>
    </source>
</evidence>
<feature type="domain" description="OmpR/PhoB-type" evidence="5">
    <location>
        <begin position="128"/>
        <end position="223"/>
    </location>
</feature>
<dbReference type="PANTHER" id="PTHR48111">
    <property type="entry name" value="REGULATOR OF RPOS"/>
    <property type="match status" value="1"/>
</dbReference>
<dbReference type="PROSITE" id="PS50110">
    <property type="entry name" value="RESPONSE_REGULATORY"/>
    <property type="match status" value="1"/>
</dbReference>
<dbReference type="SUPFAM" id="SSF52172">
    <property type="entry name" value="CheY-like"/>
    <property type="match status" value="1"/>
</dbReference>
<dbReference type="InterPro" id="IPR036388">
    <property type="entry name" value="WH-like_DNA-bd_sf"/>
</dbReference>
<dbReference type="PROSITE" id="PS51755">
    <property type="entry name" value="OMPR_PHOB"/>
    <property type="match status" value="1"/>
</dbReference>
<dbReference type="Gene3D" id="1.10.10.10">
    <property type="entry name" value="Winged helix-like DNA-binding domain superfamily/Winged helix DNA-binding domain"/>
    <property type="match status" value="1"/>
</dbReference>
<feature type="modified residue" description="4-aspartylphosphate" evidence="2">
    <location>
        <position position="55"/>
    </location>
</feature>
<keyword evidence="7" id="KW-1185">Reference proteome</keyword>
<dbReference type="PANTHER" id="PTHR48111:SF36">
    <property type="entry name" value="TRANSCRIPTIONAL REGULATORY PROTEIN CUTR"/>
    <property type="match status" value="1"/>
</dbReference>
<keyword evidence="2" id="KW-0597">Phosphoprotein</keyword>
<evidence type="ECO:0000256" key="1">
    <source>
        <dbReference type="ARBA" id="ARBA00023125"/>
    </source>
</evidence>
<name>A0ABQ4CBV3_9ACTN</name>
<dbReference type="Proteomes" id="UP000624325">
    <property type="component" value="Unassembled WGS sequence"/>
</dbReference>